<comment type="catalytic activity">
    <reaction evidence="21">
        <text>ATP + H2O = ADP + phosphate + H(+)</text>
        <dbReference type="Rhea" id="RHEA:13065"/>
        <dbReference type="ChEBI" id="CHEBI:15377"/>
        <dbReference type="ChEBI" id="CHEBI:15378"/>
        <dbReference type="ChEBI" id="CHEBI:30616"/>
        <dbReference type="ChEBI" id="CHEBI:43474"/>
        <dbReference type="ChEBI" id="CHEBI:456216"/>
        <dbReference type="EC" id="5.6.2.3"/>
    </reaction>
</comment>
<dbReference type="PANTHER" id="PTHR11472">
    <property type="entry name" value="DNA REPAIR DEAD HELICASE RAD3/XP-D SUBFAMILY MEMBER"/>
    <property type="match status" value="1"/>
</dbReference>
<dbReference type="InterPro" id="IPR027417">
    <property type="entry name" value="P-loop_NTPase"/>
</dbReference>
<evidence type="ECO:0000256" key="1">
    <source>
        <dbReference type="ARBA" id="ARBA00001966"/>
    </source>
</evidence>
<evidence type="ECO:0000256" key="16">
    <source>
        <dbReference type="ARBA" id="ARBA00029709"/>
    </source>
</evidence>
<evidence type="ECO:0000313" key="25">
    <source>
        <dbReference type="Proteomes" id="UP001140094"/>
    </source>
</evidence>
<keyword evidence="10" id="KW-0067">ATP-binding</keyword>
<dbReference type="InterPro" id="IPR014013">
    <property type="entry name" value="Helic_SF1/SF2_ATP-bd_DinG/Rad3"/>
</dbReference>
<dbReference type="SMART" id="SM00488">
    <property type="entry name" value="DEXDc2"/>
    <property type="match status" value="1"/>
</dbReference>
<proteinExistence type="inferred from homology"/>
<evidence type="ECO:0000256" key="3">
    <source>
        <dbReference type="ARBA" id="ARBA00008435"/>
    </source>
</evidence>
<dbReference type="InterPro" id="IPR013020">
    <property type="entry name" value="Rad3/Chl1-like"/>
</dbReference>
<gene>
    <name evidence="24" type="primary">CHL1</name>
    <name evidence="24" type="ORF">H4R20_000042</name>
</gene>
<dbReference type="InterPro" id="IPR002464">
    <property type="entry name" value="DNA/RNA_helicase_DEAH_CS"/>
</dbReference>
<dbReference type="GO" id="GO:0006974">
    <property type="term" value="P:DNA damage response"/>
    <property type="evidence" value="ECO:0007669"/>
    <property type="project" value="UniProtKB-ARBA"/>
</dbReference>
<dbReference type="GO" id="GO:0046872">
    <property type="term" value="F:metal ion binding"/>
    <property type="evidence" value="ECO:0007669"/>
    <property type="project" value="UniProtKB-KW"/>
</dbReference>
<protein>
    <recommendedName>
        <fullName evidence="5">ATP-dependent DNA helicase CHL1</fullName>
        <ecNumber evidence="17">5.6.2.3</ecNumber>
    </recommendedName>
    <alternativeName>
        <fullName evidence="4">ATP-dependent DNA helicase chl1</fullName>
    </alternativeName>
    <alternativeName>
        <fullName evidence="16">Chromosome loss protein 1</fullName>
    </alternativeName>
    <alternativeName>
        <fullName evidence="18 19">DNA 5'-3' helicase CHL1</fullName>
    </alternativeName>
</protein>
<evidence type="ECO:0000256" key="11">
    <source>
        <dbReference type="ARBA" id="ARBA00023004"/>
    </source>
</evidence>
<evidence type="ECO:0000256" key="18">
    <source>
        <dbReference type="ARBA" id="ARBA00044998"/>
    </source>
</evidence>
<keyword evidence="12" id="KW-0411">Iron-sulfur</keyword>
<dbReference type="AlphaFoldDB" id="A0A9W8I619"/>
<keyword evidence="6" id="KW-0479">Metal-binding</keyword>
<evidence type="ECO:0000256" key="19">
    <source>
        <dbReference type="ARBA" id="ARBA00045008"/>
    </source>
</evidence>
<dbReference type="GO" id="GO:0034085">
    <property type="term" value="P:establishment of sister chromatid cohesion"/>
    <property type="evidence" value="ECO:0007669"/>
    <property type="project" value="TreeGrafter"/>
</dbReference>
<evidence type="ECO:0000256" key="12">
    <source>
        <dbReference type="ARBA" id="ARBA00023014"/>
    </source>
</evidence>
<feature type="region of interest" description="Disordered" evidence="22">
    <location>
        <begin position="534"/>
        <end position="562"/>
    </location>
</feature>
<dbReference type="CDD" id="cd18788">
    <property type="entry name" value="SF2_C_XPD"/>
    <property type="match status" value="1"/>
</dbReference>
<keyword evidence="9 24" id="KW-0347">Helicase</keyword>
<dbReference type="GO" id="GO:0005634">
    <property type="term" value="C:nucleus"/>
    <property type="evidence" value="ECO:0007669"/>
    <property type="project" value="UniProtKB-SubCell"/>
</dbReference>
<dbReference type="Pfam" id="PF06733">
    <property type="entry name" value="DEAD_2"/>
    <property type="match status" value="1"/>
</dbReference>
<evidence type="ECO:0000256" key="13">
    <source>
        <dbReference type="ARBA" id="ARBA00023235"/>
    </source>
</evidence>
<dbReference type="SUPFAM" id="SSF52540">
    <property type="entry name" value="P-loop containing nucleoside triphosphate hydrolases"/>
    <property type="match status" value="1"/>
</dbReference>
<dbReference type="OrthoDB" id="267079at2759"/>
<comment type="function">
    <text evidence="20">ATP-dependent DNA helicase important for chromosome transmission and normal cell cycle progression in G(2)/M. May have a role in changing DNA topology to allow the loading of proteins involved in maintaining sister chromatid cohesion in the vicinity of the centromeres. Has a specific role in chromosome segregation during meiosis II.</text>
</comment>
<organism evidence="24 25">
    <name type="scientific">Coemansia guatemalensis</name>
    <dbReference type="NCBI Taxonomy" id="2761395"/>
    <lineage>
        <taxon>Eukaryota</taxon>
        <taxon>Fungi</taxon>
        <taxon>Fungi incertae sedis</taxon>
        <taxon>Zoopagomycota</taxon>
        <taxon>Kickxellomycotina</taxon>
        <taxon>Kickxellomycetes</taxon>
        <taxon>Kickxellales</taxon>
        <taxon>Kickxellaceae</taxon>
        <taxon>Coemansia</taxon>
    </lineage>
</organism>
<feature type="compositionally biased region" description="Polar residues" evidence="22">
    <location>
        <begin position="536"/>
        <end position="546"/>
    </location>
</feature>
<evidence type="ECO:0000256" key="2">
    <source>
        <dbReference type="ARBA" id="ARBA00004123"/>
    </source>
</evidence>
<reference evidence="24" key="1">
    <citation type="submission" date="2022-07" db="EMBL/GenBank/DDBJ databases">
        <title>Phylogenomic reconstructions and comparative analyses of Kickxellomycotina fungi.</title>
        <authorList>
            <person name="Reynolds N.K."/>
            <person name="Stajich J.E."/>
            <person name="Barry K."/>
            <person name="Grigoriev I.V."/>
            <person name="Crous P."/>
            <person name="Smith M.E."/>
        </authorList>
    </citation>
    <scope>NUCLEOTIDE SEQUENCE</scope>
    <source>
        <strain evidence="24">NRRL 1565</strain>
    </source>
</reference>
<dbReference type="Pfam" id="PF13307">
    <property type="entry name" value="Helicase_C_2"/>
    <property type="match status" value="1"/>
</dbReference>
<evidence type="ECO:0000256" key="8">
    <source>
        <dbReference type="ARBA" id="ARBA00022801"/>
    </source>
</evidence>
<dbReference type="InterPro" id="IPR045028">
    <property type="entry name" value="DinG/Rad3-like"/>
</dbReference>
<dbReference type="Proteomes" id="UP001140094">
    <property type="component" value="Unassembled WGS sequence"/>
</dbReference>
<keyword evidence="7" id="KW-0547">Nucleotide-binding</keyword>
<dbReference type="PROSITE" id="PS00690">
    <property type="entry name" value="DEAH_ATP_HELICASE"/>
    <property type="match status" value="1"/>
</dbReference>
<evidence type="ECO:0000256" key="17">
    <source>
        <dbReference type="ARBA" id="ARBA00044969"/>
    </source>
</evidence>
<keyword evidence="25" id="KW-1185">Reference proteome</keyword>
<evidence type="ECO:0000256" key="7">
    <source>
        <dbReference type="ARBA" id="ARBA00022741"/>
    </source>
</evidence>
<dbReference type="GO" id="GO:0006139">
    <property type="term" value="P:nucleobase-containing compound metabolic process"/>
    <property type="evidence" value="ECO:0007669"/>
    <property type="project" value="InterPro"/>
</dbReference>
<sequence>MVDLEEEGLETTEPLLTTPQTAEEFSFPMKPYGIQLEFMQRLFETLERGDFGVFESPTGTGKSLSIICGALTWLKHNSQRKNNVAADEKSAKENGRLDDVPDWVKEFERKQAASNDGRQEDGELEKYRKWVAATRRKEASAQHRGQRRMGLSTAGVPADSIQQKCKRSVDASNRDQAEDPTESDDEAVVEAYYSDNAAKKPDAAGADDGMQYSASVRKLLERRAANRISYSSDSNSDNSDDAADKGPPLEPNVCKIFYASRTHSQLQQFVNEIKRTAFGSATDGGDKIKCVTLGSRMQLCTNDKVRGTCKSVHTLNERCLEMQQSSKKQRCPHLPALMTPMFGFKDRVAEKIMDIEELAIEGRRLSVCAYYGARESIRGAHVVALPYNMLLSQSSRESMGISLANSVVIVDEAHNLVDTILATHSVTLDWQTVRELLEMVQLYFKKYWRRLNGSNTVYIRQTIALLRAFNKYMQAVVNGIAEKSSVGAQTTTVLSVNDFLQNAHADHINVYKIDRYLRQSKLGRKLNMFADRQQRDQLSAEDNANGDTGHPRKRQRQPGTHTVRNATAVQENNNAERSAPSFTAPASAVAALESFMECIGNPDRTGARLVVRAIPPASDADNKAAVELKYLLLDPSEAFGEIRKEARAVVLAGGTMQPTNDMIEQLLPRFGGRLIRDNCTASELQKLEPKGVRQFAWNHVVASSHICATVVSSGPTGTPLRFAFQDQADTQRIKEAGQALAALCNVIPGGVVVFFPSHALLARMAAAWEQAGITRRIAKRKPVFAAESSISDVLSRYSLEVERSGGAVLLSVVGGRLSEGINFSDQLGRAVVMIGVPFPSLASPELSERLSYYESLGSVSKPASISKLNQQQMGPRARELYESLCMRAVNQSIGRAIRHRSDYAAIVFLDARYAEKRLAAKLPAWITSGNASTDANQDAAVDGSGGIKPLAFGPALAQIASFFKRDFGQ</sequence>
<dbReference type="PANTHER" id="PTHR11472:SF41">
    <property type="entry name" value="ATP-DEPENDENT DNA HELICASE DDX11-RELATED"/>
    <property type="match status" value="1"/>
</dbReference>
<feature type="domain" description="Helicase ATP-binding" evidence="23">
    <location>
        <begin position="21"/>
        <end position="476"/>
    </location>
</feature>
<dbReference type="GO" id="GO:0051536">
    <property type="term" value="F:iron-sulfur cluster binding"/>
    <property type="evidence" value="ECO:0007669"/>
    <property type="project" value="UniProtKB-KW"/>
</dbReference>
<comment type="subcellular location">
    <subcellularLocation>
        <location evidence="2">Nucleus</location>
    </subcellularLocation>
</comment>
<comment type="caution">
    <text evidence="24">The sequence shown here is derived from an EMBL/GenBank/DDBJ whole genome shotgun (WGS) entry which is preliminary data.</text>
</comment>
<dbReference type="EC" id="5.6.2.3" evidence="17"/>
<accession>A0A9W8I619</accession>
<dbReference type="GO" id="GO:0003677">
    <property type="term" value="F:DNA binding"/>
    <property type="evidence" value="ECO:0007669"/>
    <property type="project" value="InterPro"/>
</dbReference>
<keyword evidence="14" id="KW-0539">Nucleus</keyword>
<evidence type="ECO:0000256" key="14">
    <source>
        <dbReference type="ARBA" id="ARBA00023242"/>
    </source>
</evidence>
<keyword evidence="15" id="KW-0131">Cell cycle</keyword>
<keyword evidence="13" id="KW-0413">Isomerase</keyword>
<evidence type="ECO:0000313" key="24">
    <source>
        <dbReference type="EMBL" id="KAJ2809540.1"/>
    </source>
</evidence>
<dbReference type="Gene3D" id="3.40.50.300">
    <property type="entry name" value="P-loop containing nucleotide triphosphate hydrolases"/>
    <property type="match status" value="3"/>
</dbReference>
<feature type="region of interest" description="Disordered" evidence="22">
    <location>
        <begin position="136"/>
        <end position="186"/>
    </location>
</feature>
<evidence type="ECO:0000256" key="6">
    <source>
        <dbReference type="ARBA" id="ARBA00022723"/>
    </source>
</evidence>
<evidence type="ECO:0000256" key="9">
    <source>
        <dbReference type="ARBA" id="ARBA00022806"/>
    </source>
</evidence>
<evidence type="ECO:0000256" key="21">
    <source>
        <dbReference type="ARBA" id="ARBA00048954"/>
    </source>
</evidence>
<dbReference type="InterPro" id="IPR010614">
    <property type="entry name" value="RAD3-like_helicase_DEAD"/>
</dbReference>
<name>A0A9W8I619_9FUNG</name>
<dbReference type="GO" id="GO:0043139">
    <property type="term" value="F:5'-3' DNA helicase activity"/>
    <property type="evidence" value="ECO:0007669"/>
    <property type="project" value="UniProtKB-EC"/>
</dbReference>
<dbReference type="PROSITE" id="PS51193">
    <property type="entry name" value="HELICASE_ATP_BIND_2"/>
    <property type="match status" value="1"/>
</dbReference>
<evidence type="ECO:0000256" key="10">
    <source>
        <dbReference type="ARBA" id="ARBA00022840"/>
    </source>
</evidence>
<dbReference type="SMART" id="SM00491">
    <property type="entry name" value="HELICc2"/>
    <property type="match status" value="1"/>
</dbReference>
<evidence type="ECO:0000256" key="15">
    <source>
        <dbReference type="ARBA" id="ARBA00023306"/>
    </source>
</evidence>
<evidence type="ECO:0000259" key="23">
    <source>
        <dbReference type="PROSITE" id="PS51193"/>
    </source>
</evidence>
<feature type="region of interest" description="Disordered" evidence="22">
    <location>
        <begin position="228"/>
        <end position="247"/>
    </location>
</feature>
<dbReference type="InterPro" id="IPR006554">
    <property type="entry name" value="Helicase-like_DEXD_c2"/>
</dbReference>
<feature type="compositionally biased region" description="Basic and acidic residues" evidence="22">
    <location>
        <begin position="167"/>
        <end position="177"/>
    </location>
</feature>
<dbReference type="GO" id="GO:0005524">
    <property type="term" value="F:ATP binding"/>
    <property type="evidence" value="ECO:0007669"/>
    <property type="project" value="UniProtKB-KW"/>
</dbReference>
<dbReference type="EMBL" id="JANBUO010000001">
    <property type="protein sequence ID" value="KAJ2809540.1"/>
    <property type="molecule type" value="Genomic_DNA"/>
</dbReference>
<evidence type="ECO:0000256" key="20">
    <source>
        <dbReference type="ARBA" id="ARBA00045702"/>
    </source>
</evidence>
<dbReference type="NCBIfam" id="TIGR00604">
    <property type="entry name" value="rad3"/>
    <property type="match status" value="1"/>
</dbReference>
<dbReference type="GO" id="GO:0016818">
    <property type="term" value="F:hydrolase activity, acting on acid anhydrides, in phosphorus-containing anhydrides"/>
    <property type="evidence" value="ECO:0007669"/>
    <property type="project" value="InterPro"/>
</dbReference>
<comment type="similarity">
    <text evidence="3">Belongs to the DEAD box helicase family. DEAH subfamily. DDX11/CHL1 sub-subfamily.</text>
</comment>
<evidence type="ECO:0000256" key="22">
    <source>
        <dbReference type="SAM" id="MobiDB-lite"/>
    </source>
</evidence>
<dbReference type="InterPro" id="IPR006555">
    <property type="entry name" value="ATP-dep_Helicase_C"/>
</dbReference>
<comment type="cofactor">
    <cofactor evidence="1">
        <name>[4Fe-4S] cluster</name>
        <dbReference type="ChEBI" id="CHEBI:49883"/>
    </cofactor>
</comment>
<keyword evidence="11" id="KW-0408">Iron</keyword>
<evidence type="ECO:0000256" key="4">
    <source>
        <dbReference type="ARBA" id="ARBA00016387"/>
    </source>
</evidence>
<keyword evidence="8 24" id="KW-0378">Hydrolase</keyword>
<evidence type="ECO:0000256" key="5">
    <source>
        <dbReference type="ARBA" id="ARBA00017386"/>
    </source>
</evidence>